<proteinExistence type="predicted"/>
<reference evidence="1" key="1">
    <citation type="submission" date="2023-04" db="EMBL/GenBank/DDBJ databases">
        <title>Ambrosiozyma monospora NBRC 10751.</title>
        <authorList>
            <person name="Ichikawa N."/>
            <person name="Sato H."/>
            <person name="Tonouchi N."/>
        </authorList>
    </citation>
    <scope>NUCLEOTIDE SEQUENCE</scope>
    <source>
        <strain evidence="1">NBRC 10751</strain>
    </source>
</reference>
<dbReference type="EMBL" id="BSXS01003798">
    <property type="protein sequence ID" value="GME81940.1"/>
    <property type="molecule type" value="Genomic_DNA"/>
</dbReference>
<accession>A0ACB5T5E2</accession>
<name>A0ACB5T5E2_AMBMO</name>
<comment type="caution">
    <text evidence="1">The sequence shown here is derived from an EMBL/GenBank/DDBJ whole genome shotgun (WGS) entry which is preliminary data.</text>
</comment>
<dbReference type="Proteomes" id="UP001165064">
    <property type="component" value="Unassembled WGS sequence"/>
</dbReference>
<evidence type="ECO:0000313" key="1">
    <source>
        <dbReference type="EMBL" id="GME81940.1"/>
    </source>
</evidence>
<organism evidence="1 2">
    <name type="scientific">Ambrosiozyma monospora</name>
    <name type="common">Yeast</name>
    <name type="synonym">Endomycopsis monosporus</name>
    <dbReference type="NCBI Taxonomy" id="43982"/>
    <lineage>
        <taxon>Eukaryota</taxon>
        <taxon>Fungi</taxon>
        <taxon>Dikarya</taxon>
        <taxon>Ascomycota</taxon>
        <taxon>Saccharomycotina</taxon>
        <taxon>Pichiomycetes</taxon>
        <taxon>Pichiales</taxon>
        <taxon>Pichiaceae</taxon>
        <taxon>Ambrosiozyma</taxon>
    </lineage>
</organism>
<keyword evidence="2" id="KW-1185">Reference proteome</keyword>
<gene>
    <name evidence="1" type="ORF">Amon02_000522000</name>
</gene>
<protein>
    <submittedName>
        <fullName evidence="1">Unnamed protein product</fullName>
    </submittedName>
</protein>
<evidence type="ECO:0000313" key="2">
    <source>
        <dbReference type="Proteomes" id="UP001165064"/>
    </source>
</evidence>
<sequence length="672" mass="77519">MLSQFVVLVGHNPLLDQGLANMIQRLDVDVKIFLFPESEQFAKFLISHSIKIRKFVINDLEFKIKPTPEQKLVILKLLESGSQNVYLNWYAPDNNNNIDYLKYVTTLHLTSNCITYYIDRKYFCEMNRIRTLISPMGFIHHPSPHTTLYTYLKTDLQKFLFSNGKLNIPLRLIFSSWYGQIRCMNDVDEIFGNDPKLTIDYDFPAATHGSEEFLDQVPRFTRKHHCEIKGSIRCMSSSDVEKLSEFKGLKNLRVTLDFQEPSSSSNMAVLTSDTLVYLCFQRSASSVLLGDLPHLKTLVLREYPLTTDFINRIPKTVNHLTLQCVKLDVDLGLMKLPVQLRVLDVECDAPLKFSNLQDLVNLQSLILTVGDDENRLYGSSASEMLNTLLLNLPSCVQSLDLNNKSRYRALFEYEETGFSFAKFGQRKSISYRDFSAYERNCFSFAEFDQLKFIKFCSSEMSYNFMLPIFSSRLEGLDISLCSGTLTGNFPKSLKILTIELPYYQSSLGYFLKQFIAPLNQLWRLKVTTSWKGNMDLQDNTIDLRDVILPETLFSFSLQIIDNSSTYSRLKDIIISVGYIPQPLKCFHINASLLTTTNPRFPRVIIQVDEEIGGSLDDMQSRVTVFPLEYPKFELIRYPHGLELTRSLLPMRLLFGVVKAMKVFFEYLFSRQL</sequence>